<dbReference type="Pfam" id="PF00675">
    <property type="entry name" value="Peptidase_M16"/>
    <property type="match status" value="1"/>
</dbReference>
<feature type="signal peptide" evidence="9">
    <location>
        <begin position="1"/>
        <end position="21"/>
    </location>
</feature>
<dbReference type="InterPro" id="IPR001431">
    <property type="entry name" value="Pept_M16_Zn_BS"/>
</dbReference>
<dbReference type="Gene3D" id="3.30.830.10">
    <property type="entry name" value="Metalloenzyme, LuxS/M16 peptidase-like"/>
    <property type="match status" value="4"/>
</dbReference>
<evidence type="ECO:0000256" key="6">
    <source>
        <dbReference type="ARBA" id="ARBA00022833"/>
    </source>
</evidence>
<dbReference type="InterPro" id="IPR011249">
    <property type="entry name" value="Metalloenz_LuxS/M16"/>
</dbReference>
<keyword evidence="7" id="KW-0482">Metalloprotease</keyword>
<accession>A0A918R2B0</accession>
<comment type="caution">
    <text evidence="12">The sequence shown here is derived from an EMBL/GenBank/DDBJ whole genome shotgun (WGS) entry which is preliminary data.</text>
</comment>
<evidence type="ECO:0000256" key="8">
    <source>
        <dbReference type="RuleBase" id="RU004447"/>
    </source>
</evidence>
<dbReference type="EMBL" id="BMWZ01000003">
    <property type="protein sequence ID" value="GGZ78494.1"/>
    <property type="molecule type" value="Genomic_DNA"/>
</dbReference>
<dbReference type="SUPFAM" id="SSF63411">
    <property type="entry name" value="LuxS/MPP-like metallohydrolase"/>
    <property type="match status" value="4"/>
</dbReference>
<dbReference type="GO" id="GO:0046872">
    <property type="term" value="F:metal ion binding"/>
    <property type="evidence" value="ECO:0007669"/>
    <property type="project" value="UniProtKB-KW"/>
</dbReference>
<evidence type="ECO:0000313" key="12">
    <source>
        <dbReference type="EMBL" id="GGZ78494.1"/>
    </source>
</evidence>
<evidence type="ECO:0000256" key="1">
    <source>
        <dbReference type="ARBA" id="ARBA00001947"/>
    </source>
</evidence>
<keyword evidence="9" id="KW-0732">Signal</keyword>
<dbReference type="GO" id="GO:0006508">
    <property type="term" value="P:proteolysis"/>
    <property type="evidence" value="ECO:0007669"/>
    <property type="project" value="UniProtKB-KW"/>
</dbReference>
<dbReference type="InterPro" id="IPR050626">
    <property type="entry name" value="Peptidase_M16"/>
</dbReference>
<evidence type="ECO:0000256" key="3">
    <source>
        <dbReference type="ARBA" id="ARBA00022670"/>
    </source>
</evidence>
<dbReference type="Pfam" id="PF05193">
    <property type="entry name" value="Peptidase_M16_C"/>
    <property type="match status" value="2"/>
</dbReference>
<evidence type="ECO:0000256" key="5">
    <source>
        <dbReference type="ARBA" id="ARBA00022801"/>
    </source>
</evidence>
<comment type="cofactor">
    <cofactor evidence="1">
        <name>Zn(2+)</name>
        <dbReference type="ChEBI" id="CHEBI:29105"/>
    </cofactor>
</comment>
<keyword evidence="3 12" id="KW-0645">Protease</keyword>
<evidence type="ECO:0000313" key="13">
    <source>
        <dbReference type="Proteomes" id="UP000636004"/>
    </source>
</evidence>
<dbReference type="AlphaFoldDB" id="A0A918R2B0"/>
<dbReference type="PANTHER" id="PTHR43690:SF34">
    <property type="entry name" value="ZINC PROTEASE PQQL-LIKE"/>
    <property type="match status" value="1"/>
</dbReference>
<dbReference type="InterPro" id="IPR007863">
    <property type="entry name" value="Peptidase_M16_C"/>
</dbReference>
<dbReference type="PANTHER" id="PTHR43690">
    <property type="entry name" value="NARDILYSIN"/>
    <property type="match status" value="1"/>
</dbReference>
<dbReference type="PROSITE" id="PS00143">
    <property type="entry name" value="INSULINASE"/>
    <property type="match status" value="1"/>
</dbReference>
<feature type="domain" description="Peptidase M16 C-terminal" evidence="11">
    <location>
        <begin position="212"/>
        <end position="395"/>
    </location>
</feature>
<evidence type="ECO:0000259" key="11">
    <source>
        <dbReference type="Pfam" id="PF05193"/>
    </source>
</evidence>
<reference evidence="12" key="2">
    <citation type="submission" date="2020-09" db="EMBL/GenBank/DDBJ databases">
        <authorList>
            <person name="Sun Q."/>
            <person name="Kim S."/>
        </authorList>
    </citation>
    <scope>NUCLEOTIDE SEQUENCE</scope>
    <source>
        <strain evidence="12">KCTC 12710</strain>
    </source>
</reference>
<feature type="chain" id="PRO_5037115021" evidence="9">
    <location>
        <begin position="22"/>
        <end position="940"/>
    </location>
</feature>
<keyword evidence="13" id="KW-1185">Reference proteome</keyword>
<feature type="domain" description="Peptidase M16 N-terminal" evidence="10">
    <location>
        <begin position="56"/>
        <end position="194"/>
    </location>
</feature>
<dbReference type="GO" id="GO:0004222">
    <property type="term" value="F:metalloendopeptidase activity"/>
    <property type="evidence" value="ECO:0007669"/>
    <property type="project" value="InterPro"/>
</dbReference>
<proteinExistence type="inferred from homology"/>
<gene>
    <name evidence="12" type="ORF">GCM10007028_14910</name>
</gene>
<dbReference type="InterPro" id="IPR011765">
    <property type="entry name" value="Pept_M16_N"/>
</dbReference>
<keyword evidence="5" id="KW-0378">Hydrolase</keyword>
<comment type="similarity">
    <text evidence="2 8">Belongs to the peptidase M16 family.</text>
</comment>
<keyword evidence="4" id="KW-0479">Metal-binding</keyword>
<sequence length="940" mass="107010">MKTAITLIVCFILTISNQLIGQDLNNQIDLSAKIPVDKNVKIGKLSNGITYYIRNNEKPKDKLELRLVVNAGSILEDEDQLGLAHFMEHMNFNGTTHFKKNELVDYLQSIGVKFGADLNAYTSFDETVYILPIPSDDPEKLDKGFQIIEDWAHNALLDHEEIDKERGVVLEEYRLGKGADERMLQNYLPKVLYGSKYASRLPIGTKEILENFDYKSLERFYKDWYRPDLMAIIAVGDVDTNTLEQKIKSHFEQIPAAVNPRQRETFSVPNHKETLIAIESDKEAPFSRVQVLFKDEGNIQNKVTLADYKAMMTKSLFTQMINNRLDELRNSENPPFVYGASYHGKTWAKTKAAYQSFAMTSETGQIEGLKTLLEENERVRQYGFYEGEFNRAKANILARLEKAEKDKDKTPSNRIVGEYIRNFLNKEPIPGIAWEYNFNKANLPSITLTDVNNIINNYLKTENRVIVITGPEKEGITKVTKAEVEALLKTMQDLKLEPYDDKELANSLISELPTPGSVTNTTSNETLGTTQLILSNGAKVTYKKTDFKNDEILFKAFSYGGTSLYSNEDYLSTAHANRALTEAGVNNFDKITLNKMLSGKIVSVNPSIGTYSENFSGSASPQNLEELLQLTHLYFTALNKDEKAFNSFINKQKAILANVLANPQYYFQNEMGKFLNADNPRYVGFPSPDDLDKANYDLAYQKYNERFADAGDFNFYFVGNIDENKLIEYCSKYLANLPTKNKKEHYKIPDYRPLTGKHTKIVEKGEDPKSSVRIIYQGGTTYDESEAQAFKSLAEILSIKLIEKLREEESGVYGVGAQGRIQKIPYGWYNLSIGFPCGPENVEKLKKDAINEVESIIQNGPTDKDLAKIKEAQILKRKQQLKENNYWINLLKNADFYDKDISNVFNYEARINALTKVQIQDVAKKYLTGDYILCIHNPEK</sequence>
<keyword evidence="6" id="KW-0862">Zinc</keyword>
<feature type="domain" description="Peptidase M16 C-terminal" evidence="11">
    <location>
        <begin position="705"/>
        <end position="872"/>
    </location>
</feature>
<name>A0A918R2B0_9FLAO</name>
<dbReference type="Proteomes" id="UP000636004">
    <property type="component" value="Unassembled WGS sequence"/>
</dbReference>
<evidence type="ECO:0000256" key="7">
    <source>
        <dbReference type="ARBA" id="ARBA00023049"/>
    </source>
</evidence>
<reference evidence="12" key="1">
    <citation type="journal article" date="2014" name="Int. J. Syst. Evol. Microbiol.">
        <title>Complete genome sequence of Corynebacterium casei LMG S-19264T (=DSM 44701T), isolated from a smear-ripened cheese.</title>
        <authorList>
            <consortium name="US DOE Joint Genome Institute (JGI-PGF)"/>
            <person name="Walter F."/>
            <person name="Albersmeier A."/>
            <person name="Kalinowski J."/>
            <person name="Ruckert C."/>
        </authorList>
    </citation>
    <scope>NUCLEOTIDE SEQUENCE</scope>
    <source>
        <strain evidence="12">KCTC 12710</strain>
    </source>
</reference>
<protein>
    <submittedName>
        <fullName evidence="12">Zinc protease</fullName>
    </submittedName>
</protein>
<organism evidence="12 13">
    <name type="scientific">Algibacter mikhailovii</name>
    <dbReference type="NCBI Taxonomy" id="425498"/>
    <lineage>
        <taxon>Bacteria</taxon>
        <taxon>Pseudomonadati</taxon>
        <taxon>Bacteroidota</taxon>
        <taxon>Flavobacteriia</taxon>
        <taxon>Flavobacteriales</taxon>
        <taxon>Flavobacteriaceae</taxon>
        <taxon>Algibacter</taxon>
    </lineage>
</organism>
<evidence type="ECO:0000259" key="10">
    <source>
        <dbReference type="Pfam" id="PF00675"/>
    </source>
</evidence>
<dbReference type="RefSeq" id="WP_189360163.1">
    <property type="nucleotide sequence ID" value="NZ_BMWZ01000003.1"/>
</dbReference>
<evidence type="ECO:0000256" key="4">
    <source>
        <dbReference type="ARBA" id="ARBA00022723"/>
    </source>
</evidence>
<evidence type="ECO:0000256" key="9">
    <source>
        <dbReference type="SAM" id="SignalP"/>
    </source>
</evidence>
<evidence type="ECO:0000256" key="2">
    <source>
        <dbReference type="ARBA" id="ARBA00007261"/>
    </source>
</evidence>